<feature type="transmembrane region" description="Helical" evidence="1">
    <location>
        <begin position="6"/>
        <end position="28"/>
    </location>
</feature>
<accession>A0AA44F6S2</accession>
<proteinExistence type="predicted"/>
<dbReference type="EMBL" id="JAAMAY010000030">
    <property type="protein sequence ID" value="NTC30826.1"/>
    <property type="molecule type" value="Genomic_DNA"/>
</dbReference>
<dbReference type="AlphaFoldDB" id="A0AA44F6S2"/>
<comment type="caution">
    <text evidence="3">The sequence shown here is derived from an EMBL/GenBank/DDBJ whole genome shotgun (WGS) entry which is preliminary data.</text>
</comment>
<evidence type="ECO:0000259" key="2">
    <source>
        <dbReference type="Pfam" id="PF10091"/>
    </source>
</evidence>
<dbReference type="Pfam" id="PF10091">
    <property type="entry name" value="Glycoamylase"/>
    <property type="match status" value="1"/>
</dbReference>
<evidence type="ECO:0000256" key="1">
    <source>
        <dbReference type="SAM" id="Phobius"/>
    </source>
</evidence>
<sequence length="386" mass="42811">MRSDGVAIHEIASVSGIGFGFLSLIVGVRRSWITEQEAIARASRMLRSLASVKRFHGAFPHFIDASSGRTIPFAKFDDGGDLVETALLVQALICVRQFFGAQTSSEIDLRRSINEIVETVEWGWFTRGKPGPLFWHWSRRYAWAKNLPIVGWNEALVCYVLAAGSTTHAISAESYHSGWANDGEIRNGSMYLGVRLPLGQPYGGPLFLSHYSFCTLDPHGLGDVYCHDYLEQVHAHCMINYRYCRTRYPSEAGWGLSACDGPKGYVVNSPTDDDGIIATTAALSSMPFFSHRSREAALRFLQWNNGALIGRFGLMDSFQPSTGWVSGTHLAINQGPVVAMMENYRSGLIWDLFMNAPEVKNGLAKLGFHQDRSFEKSGLQEGRTDP</sequence>
<dbReference type="Proteomes" id="UP000702952">
    <property type="component" value="Unassembled WGS sequence"/>
</dbReference>
<dbReference type="InterPro" id="IPR019282">
    <property type="entry name" value="Glycoamylase-like_cons_dom"/>
</dbReference>
<dbReference type="PIRSF" id="PIRSF028431">
    <property type="entry name" value="UCP028431"/>
    <property type="match status" value="1"/>
</dbReference>
<organism evidence="3 4">
    <name type="scientific">Agrobacterium tumefaciens</name>
    <dbReference type="NCBI Taxonomy" id="358"/>
    <lineage>
        <taxon>Bacteria</taxon>
        <taxon>Pseudomonadati</taxon>
        <taxon>Pseudomonadota</taxon>
        <taxon>Alphaproteobacteria</taxon>
        <taxon>Hyphomicrobiales</taxon>
        <taxon>Rhizobiaceae</taxon>
        <taxon>Rhizobium/Agrobacterium group</taxon>
        <taxon>Agrobacterium</taxon>
        <taxon>Agrobacterium tumefaciens complex</taxon>
    </lineage>
</organism>
<keyword evidence="1" id="KW-0812">Transmembrane</keyword>
<protein>
    <recommendedName>
        <fullName evidence="2">Glycoamylase-like domain-containing protein</fullName>
    </recommendedName>
</protein>
<gene>
    <name evidence="3" type="ORF">G6M46_22095</name>
</gene>
<evidence type="ECO:0000313" key="4">
    <source>
        <dbReference type="Proteomes" id="UP000702952"/>
    </source>
</evidence>
<dbReference type="Gene3D" id="1.50.10.140">
    <property type="match status" value="1"/>
</dbReference>
<dbReference type="RefSeq" id="WP_065658512.1">
    <property type="nucleotide sequence ID" value="NZ_CP123838.1"/>
</dbReference>
<keyword evidence="1" id="KW-1133">Transmembrane helix</keyword>
<feature type="domain" description="Glycoamylase-like" evidence="2">
    <location>
        <begin position="148"/>
        <end position="356"/>
    </location>
</feature>
<keyword evidence="1" id="KW-0472">Membrane</keyword>
<evidence type="ECO:0000313" key="3">
    <source>
        <dbReference type="EMBL" id="NTC30826.1"/>
    </source>
</evidence>
<dbReference type="InterPro" id="IPR016883">
    <property type="entry name" value="UCP028431"/>
</dbReference>
<reference evidence="3" key="1">
    <citation type="journal article" date="2020" name="Science">
        <title>Unexpected conservation and global transmission of agrobacterial virulence plasmids.</title>
        <authorList>
            <person name="Weisberg A.J."/>
            <person name="Davis E.W. 2nd"/>
            <person name="Tabima J."/>
            <person name="Belcher M.S."/>
            <person name="Miller M."/>
            <person name="Kuo C.H."/>
            <person name="Loper J.E."/>
            <person name="Grunwald N.J."/>
            <person name="Putnam M.L."/>
            <person name="Chang J.H."/>
        </authorList>
    </citation>
    <scope>NUCLEOTIDE SEQUENCE</scope>
    <source>
        <strain evidence="3">17-1853-1a</strain>
    </source>
</reference>
<name>A0AA44F6S2_AGRTU</name>